<sequence length="502" mass="56305">MAETAPEPSIRLTILHTNDHHGRFWHNQHGEYGLAARKTVVDTIRKEVSAQGGYTLLLSGGDINTGVPESDHQDAEPDFKGMNWLGYDAMAVGNHEFDNPLKVLRKQQQWAEFPFLAANIYNRKGQRLFDPYKIFSFGGIDIAVIGLTTHETANIGNPNYIKRLRFRMPEVEAFDILEEVNTRSHVQIALTHMGHHEYDIGSDVTLAESVEGLDLIVGGHSAEVICVDERKQLLHKYSPGTPCRPDRRNGTWIVQAQEWGRYVGRMDLQITGRKVKLLNYQLIPINLTEEIEGERQFIGEYIQPDQELQAFLNVYQQRGMSSLQQPLTVTSDTFLREDRSRFPNSSPLGVLLSRSLMMSVGADVAIYNAGGIRDGFTPGIITRKAVLQVTPFNNKICYVDLSGKELIDYLSNAEIFPSNQMGAEFAGFTLTNNGTQIVLTKTGQPIDLGAQYRLALSSYLAAGGDNFPPVTKHSTFVNTRIDEKEALYAFLKQHDILSLEDF</sequence>
<keyword evidence="4 5" id="KW-0547">Nucleotide-binding</keyword>
<dbReference type="GO" id="GO:0009166">
    <property type="term" value="P:nucleotide catabolic process"/>
    <property type="evidence" value="ECO:0007669"/>
    <property type="project" value="InterPro"/>
</dbReference>
<dbReference type="GO" id="GO:0046872">
    <property type="term" value="F:metal ion binding"/>
    <property type="evidence" value="ECO:0007669"/>
    <property type="project" value="UniProtKB-KW"/>
</dbReference>
<dbReference type="InterPro" id="IPR029052">
    <property type="entry name" value="Metallo-depent_PP-like"/>
</dbReference>
<dbReference type="InterPro" id="IPR006146">
    <property type="entry name" value="5'-Nucleotdase_CS"/>
</dbReference>
<dbReference type="Pfam" id="PF00149">
    <property type="entry name" value="Metallophos"/>
    <property type="match status" value="1"/>
</dbReference>
<dbReference type="PROSITE" id="PS00785">
    <property type="entry name" value="5_NUCLEOTIDASE_1"/>
    <property type="match status" value="1"/>
</dbReference>
<dbReference type="GO" id="GO:0030288">
    <property type="term" value="C:outer membrane-bounded periplasmic space"/>
    <property type="evidence" value="ECO:0007669"/>
    <property type="project" value="TreeGrafter"/>
</dbReference>
<dbReference type="Gene3D" id="3.90.780.10">
    <property type="entry name" value="5'-Nucleotidase, C-terminal domain"/>
    <property type="match status" value="1"/>
</dbReference>
<dbReference type="SUPFAM" id="SSF56300">
    <property type="entry name" value="Metallo-dependent phosphatases"/>
    <property type="match status" value="1"/>
</dbReference>
<dbReference type="InterPro" id="IPR004843">
    <property type="entry name" value="Calcineurin-like_PHP"/>
</dbReference>
<proteinExistence type="inferred from homology"/>
<keyword evidence="3" id="KW-0732">Signal</keyword>
<dbReference type="InterPro" id="IPR008334">
    <property type="entry name" value="5'-Nucleotdase_C"/>
</dbReference>
<evidence type="ECO:0000259" key="6">
    <source>
        <dbReference type="Pfam" id="PF00149"/>
    </source>
</evidence>
<dbReference type="GO" id="GO:0000166">
    <property type="term" value="F:nucleotide binding"/>
    <property type="evidence" value="ECO:0007669"/>
    <property type="project" value="UniProtKB-KW"/>
</dbReference>
<dbReference type="PANTHER" id="PTHR11575:SF46">
    <property type="entry name" value="PROTEIN USHA"/>
    <property type="match status" value="1"/>
</dbReference>
<dbReference type="NCBIfam" id="NF007109">
    <property type="entry name" value="PRK09558.1"/>
    <property type="match status" value="1"/>
</dbReference>
<feature type="domain" description="5'-Nucleotidase C-terminal" evidence="7">
    <location>
        <begin position="343"/>
        <end position="468"/>
    </location>
</feature>
<keyword evidence="2" id="KW-0479">Metal-binding</keyword>
<dbReference type="SUPFAM" id="SSF55816">
    <property type="entry name" value="5'-nucleotidase (syn. UDP-sugar hydrolase), C-terminal domain"/>
    <property type="match status" value="1"/>
</dbReference>
<keyword evidence="5" id="KW-0378">Hydrolase</keyword>
<evidence type="ECO:0000256" key="2">
    <source>
        <dbReference type="ARBA" id="ARBA00022723"/>
    </source>
</evidence>
<comment type="similarity">
    <text evidence="1 5">Belongs to the 5'-nucleotidase family.</text>
</comment>
<dbReference type="GO" id="GO:0008253">
    <property type="term" value="F:5'-nucleotidase activity"/>
    <property type="evidence" value="ECO:0007669"/>
    <property type="project" value="TreeGrafter"/>
</dbReference>
<name>A0AA37T974_9GAMM</name>
<dbReference type="Pfam" id="PF02872">
    <property type="entry name" value="5_nucleotid_C"/>
    <property type="match status" value="1"/>
</dbReference>
<protein>
    <submittedName>
        <fullName evidence="8">Bifunctional metallophosphatase/5'-nucleotidase</fullName>
    </submittedName>
</protein>
<gene>
    <name evidence="8" type="primary">ushA</name>
    <name evidence="8" type="ORF">GCM10007877_37250</name>
</gene>
<keyword evidence="9" id="KW-1185">Reference proteome</keyword>
<evidence type="ECO:0000259" key="7">
    <source>
        <dbReference type="Pfam" id="PF02872"/>
    </source>
</evidence>
<dbReference type="PRINTS" id="PR01607">
    <property type="entry name" value="APYRASEFAMLY"/>
</dbReference>
<evidence type="ECO:0000313" key="9">
    <source>
        <dbReference type="Proteomes" id="UP001156870"/>
    </source>
</evidence>
<dbReference type="GO" id="GO:0008768">
    <property type="term" value="F:UDP-sugar diphosphatase activity"/>
    <property type="evidence" value="ECO:0007669"/>
    <property type="project" value="TreeGrafter"/>
</dbReference>
<comment type="caution">
    <text evidence="8">The sequence shown here is derived from an EMBL/GenBank/DDBJ whole genome shotgun (WGS) entry which is preliminary data.</text>
</comment>
<dbReference type="PROSITE" id="PS00786">
    <property type="entry name" value="5_NUCLEOTIDASE_2"/>
    <property type="match status" value="1"/>
</dbReference>
<evidence type="ECO:0000256" key="3">
    <source>
        <dbReference type="ARBA" id="ARBA00022729"/>
    </source>
</evidence>
<dbReference type="Gene3D" id="3.60.21.10">
    <property type="match status" value="1"/>
</dbReference>
<evidence type="ECO:0000256" key="5">
    <source>
        <dbReference type="RuleBase" id="RU362119"/>
    </source>
</evidence>
<dbReference type="Proteomes" id="UP001156870">
    <property type="component" value="Unassembled WGS sequence"/>
</dbReference>
<dbReference type="EMBL" id="BSPD01000095">
    <property type="protein sequence ID" value="GLS28006.1"/>
    <property type="molecule type" value="Genomic_DNA"/>
</dbReference>
<organism evidence="8 9">
    <name type="scientific">Marinibactrum halimedae</name>
    <dbReference type="NCBI Taxonomy" id="1444977"/>
    <lineage>
        <taxon>Bacteria</taxon>
        <taxon>Pseudomonadati</taxon>
        <taxon>Pseudomonadota</taxon>
        <taxon>Gammaproteobacteria</taxon>
        <taxon>Cellvibrionales</taxon>
        <taxon>Cellvibrionaceae</taxon>
        <taxon>Marinibactrum</taxon>
    </lineage>
</organism>
<dbReference type="AlphaFoldDB" id="A0AA37T974"/>
<dbReference type="RefSeq" id="WP_232592133.1">
    <property type="nucleotide sequence ID" value="NZ_BSPD01000095.1"/>
</dbReference>
<feature type="domain" description="Calcineurin-like phosphoesterase" evidence="6">
    <location>
        <begin position="12"/>
        <end position="221"/>
    </location>
</feature>
<evidence type="ECO:0000256" key="4">
    <source>
        <dbReference type="ARBA" id="ARBA00022741"/>
    </source>
</evidence>
<accession>A0AA37T974</accession>
<dbReference type="PANTHER" id="PTHR11575">
    <property type="entry name" value="5'-NUCLEOTIDASE-RELATED"/>
    <property type="match status" value="1"/>
</dbReference>
<reference evidence="8 9" key="1">
    <citation type="journal article" date="2014" name="Int. J. Syst. Evol. Microbiol.">
        <title>Complete genome sequence of Corynebacterium casei LMG S-19264T (=DSM 44701T), isolated from a smear-ripened cheese.</title>
        <authorList>
            <consortium name="US DOE Joint Genome Institute (JGI-PGF)"/>
            <person name="Walter F."/>
            <person name="Albersmeier A."/>
            <person name="Kalinowski J."/>
            <person name="Ruckert C."/>
        </authorList>
    </citation>
    <scope>NUCLEOTIDE SEQUENCE [LARGE SCALE GENOMIC DNA]</scope>
    <source>
        <strain evidence="8 9">NBRC 110095</strain>
    </source>
</reference>
<dbReference type="InterPro" id="IPR006179">
    <property type="entry name" value="5_nucleotidase/apyrase"/>
</dbReference>
<evidence type="ECO:0000256" key="1">
    <source>
        <dbReference type="ARBA" id="ARBA00006654"/>
    </source>
</evidence>
<evidence type="ECO:0000313" key="8">
    <source>
        <dbReference type="EMBL" id="GLS28006.1"/>
    </source>
</evidence>
<dbReference type="InterPro" id="IPR036907">
    <property type="entry name" value="5'-Nucleotdase_C_sf"/>
</dbReference>